<dbReference type="GO" id="GO:0004311">
    <property type="term" value="F:geranylgeranyl diphosphate synthase activity"/>
    <property type="evidence" value="ECO:0007669"/>
    <property type="project" value="UniProtKB-EC"/>
</dbReference>
<comment type="similarity">
    <text evidence="2 6">Belongs to the FPP/GGPP synthase family.</text>
</comment>
<evidence type="ECO:0000256" key="5">
    <source>
        <dbReference type="ARBA" id="ARBA00022842"/>
    </source>
</evidence>
<dbReference type="EC" id="2.5.1.1" evidence="8"/>
<dbReference type="Proteomes" id="UP000517916">
    <property type="component" value="Unassembled WGS sequence"/>
</dbReference>
<dbReference type="InterPro" id="IPR033749">
    <property type="entry name" value="Polyprenyl_synt_CS"/>
</dbReference>
<keyword evidence="5" id="KW-0460">Magnesium</keyword>
<accession>A0ABR6BF97</accession>
<gene>
    <name evidence="8" type="ORF">BC739_002468</name>
</gene>
<sequence length="387" mass="40967">MSKPGTLDAARAEVRPVAPQAASAPEPHPQDTALLDNVERALVDYLGGRRTEAARIEDSFGVAVDALATFVLGGGKRIRPTFAWWGWRGAGGDPSGPQTQAVVRAVSALELIQACALVHDDLMDASAVRRGSPTVHVAFAQRHRANDWAGAPERFGQAAAVLLGDLALAWADDMLRESGLSGAQLDRAAGPWRAMRTEMLAGQYLDVLTQARADSSPEAALRVDRLKTAAYTVERPLHLGAALAGAGPELVDGLRRFGVDIGLAFQLRDDLLGVFGDPEVTGKPAGDDLREGKRTLLVSLGLTRAEQGGQHARARALREAIGRADLDEPGVDAVRELLVELGAVDAVEARIGELTERALATLRATELAEPAESRLAALAVAATRRTH</sequence>
<proteinExistence type="inferred from homology"/>
<evidence type="ECO:0000256" key="1">
    <source>
        <dbReference type="ARBA" id="ARBA00001946"/>
    </source>
</evidence>
<keyword evidence="3 6" id="KW-0808">Transferase</keyword>
<comment type="caution">
    <text evidence="8">The sequence shown here is derived from an EMBL/GenBank/DDBJ whole genome shotgun (WGS) entry which is preliminary data.</text>
</comment>
<evidence type="ECO:0000256" key="4">
    <source>
        <dbReference type="ARBA" id="ARBA00022723"/>
    </source>
</evidence>
<dbReference type="PANTHER" id="PTHR12001:SF85">
    <property type="entry name" value="SHORT CHAIN ISOPRENYL DIPHOSPHATE SYNTHASE"/>
    <property type="match status" value="1"/>
</dbReference>
<dbReference type="GO" id="GO:0004161">
    <property type="term" value="F:dimethylallyltranstransferase activity"/>
    <property type="evidence" value="ECO:0007669"/>
    <property type="project" value="UniProtKB-EC"/>
</dbReference>
<dbReference type="InterPro" id="IPR000092">
    <property type="entry name" value="Polyprenyl_synt"/>
</dbReference>
<dbReference type="EMBL" id="JACJID010000002">
    <property type="protein sequence ID" value="MBA8925269.1"/>
    <property type="molecule type" value="Genomic_DNA"/>
</dbReference>
<evidence type="ECO:0000256" key="6">
    <source>
        <dbReference type="RuleBase" id="RU004466"/>
    </source>
</evidence>
<dbReference type="RefSeq" id="WP_025359965.1">
    <property type="nucleotide sequence ID" value="NZ_BAAABQ010000084.1"/>
</dbReference>
<evidence type="ECO:0000256" key="7">
    <source>
        <dbReference type="SAM" id="MobiDB-lite"/>
    </source>
</evidence>
<dbReference type="InterPro" id="IPR008949">
    <property type="entry name" value="Isoprenoid_synthase_dom_sf"/>
</dbReference>
<dbReference type="SFLD" id="SFLDS00005">
    <property type="entry name" value="Isoprenoid_Synthase_Type_I"/>
    <property type="match status" value="1"/>
</dbReference>
<evidence type="ECO:0000313" key="9">
    <source>
        <dbReference type="Proteomes" id="UP000517916"/>
    </source>
</evidence>
<dbReference type="EC" id="2.5.1.29" evidence="8"/>
<evidence type="ECO:0000256" key="3">
    <source>
        <dbReference type="ARBA" id="ARBA00022679"/>
    </source>
</evidence>
<dbReference type="PROSITE" id="PS00444">
    <property type="entry name" value="POLYPRENYL_SYNTHASE_2"/>
    <property type="match status" value="1"/>
</dbReference>
<keyword evidence="4" id="KW-0479">Metal-binding</keyword>
<feature type="region of interest" description="Disordered" evidence="7">
    <location>
        <begin position="1"/>
        <end position="33"/>
    </location>
</feature>
<evidence type="ECO:0000256" key="2">
    <source>
        <dbReference type="ARBA" id="ARBA00006706"/>
    </source>
</evidence>
<keyword evidence="9" id="KW-1185">Reference proteome</keyword>
<dbReference type="PROSITE" id="PS00723">
    <property type="entry name" value="POLYPRENYL_SYNTHASE_1"/>
    <property type="match status" value="1"/>
</dbReference>
<dbReference type="SFLD" id="SFLDG01017">
    <property type="entry name" value="Polyprenyl_Transferase_Like"/>
    <property type="match status" value="1"/>
</dbReference>
<dbReference type="Pfam" id="PF00348">
    <property type="entry name" value="polyprenyl_synt"/>
    <property type="match status" value="1"/>
</dbReference>
<comment type="cofactor">
    <cofactor evidence="1">
        <name>Mg(2+)</name>
        <dbReference type="ChEBI" id="CHEBI:18420"/>
    </cofactor>
</comment>
<dbReference type="CDD" id="cd00685">
    <property type="entry name" value="Trans_IPPS_HT"/>
    <property type="match status" value="1"/>
</dbReference>
<dbReference type="GO" id="GO:0004337">
    <property type="term" value="F:(2E,6E)-farnesyl diphosphate synthase activity"/>
    <property type="evidence" value="ECO:0007669"/>
    <property type="project" value="UniProtKB-EC"/>
</dbReference>
<reference evidence="8 9" key="1">
    <citation type="submission" date="2020-08" db="EMBL/GenBank/DDBJ databases">
        <title>Genomic Encyclopedia of Archaeal and Bacterial Type Strains, Phase II (KMG-II): from individual species to whole genera.</title>
        <authorList>
            <person name="Goeker M."/>
        </authorList>
    </citation>
    <scope>NUCLEOTIDE SEQUENCE [LARGE SCALE GENOMIC DNA]</scope>
    <source>
        <strain evidence="8 9">DSM 43850</strain>
    </source>
</reference>
<evidence type="ECO:0000313" key="8">
    <source>
        <dbReference type="EMBL" id="MBA8925269.1"/>
    </source>
</evidence>
<dbReference type="PANTHER" id="PTHR12001">
    <property type="entry name" value="GERANYLGERANYL PYROPHOSPHATE SYNTHASE"/>
    <property type="match status" value="1"/>
</dbReference>
<dbReference type="SUPFAM" id="SSF48576">
    <property type="entry name" value="Terpenoid synthases"/>
    <property type="match status" value="1"/>
</dbReference>
<organism evidence="8 9">
    <name type="scientific">Kutzneria viridogrisea</name>
    <dbReference type="NCBI Taxonomy" id="47990"/>
    <lineage>
        <taxon>Bacteria</taxon>
        <taxon>Bacillati</taxon>
        <taxon>Actinomycetota</taxon>
        <taxon>Actinomycetes</taxon>
        <taxon>Pseudonocardiales</taxon>
        <taxon>Pseudonocardiaceae</taxon>
        <taxon>Kutzneria</taxon>
    </lineage>
</organism>
<dbReference type="Gene3D" id="1.10.600.10">
    <property type="entry name" value="Farnesyl Diphosphate Synthase"/>
    <property type="match status" value="1"/>
</dbReference>
<protein>
    <submittedName>
        <fullName evidence="8">Geranylgeranyl diphosphate synthase type I</fullName>
        <ecNumber evidence="8">2.5.1.1</ecNumber>
        <ecNumber evidence="8">2.5.1.10</ecNumber>
        <ecNumber evidence="8">2.5.1.29</ecNumber>
    </submittedName>
</protein>
<name>A0ABR6BF97_9PSEU</name>
<dbReference type="EC" id="2.5.1.10" evidence="8"/>